<protein>
    <submittedName>
        <fullName evidence="4">MmgE/PrpD family protein</fullName>
    </submittedName>
</protein>
<name>A0AAW5BJ62_9FIRM</name>
<reference evidence="5 6" key="1">
    <citation type="journal article" date="2020" name="Cell Host Microbe">
        <title>Functional and Genomic Variation between Human-Derived Isolates of Lachnospiraceae Reveals Inter- and Intra-Species Diversity.</title>
        <authorList>
            <person name="Sorbara M.T."/>
            <person name="Littmann E.R."/>
            <person name="Fontana E."/>
            <person name="Moody T.U."/>
            <person name="Kohout C.E."/>
            <person name="Gjonbalaj M."/>
            <person name="Eaton V."/>
            <person name="Seok R."/>
            <person name="Leiner I.M."/>
            <person name="Pamer E.G."/>
        </authorList>
    </citation>
    <scope>NUCLEOTIDE SEQUENCE [LARGE SCALE GENOMIC DNA]</scope>
    <source>
        <strain evidence="5 6">MSK.1.17</strain>
    </source>
</reference>
<dbReference type="AlphaFoldDB" id="A0AAW5BJ62"/>
<evidence type="ECO:0000259" key="2">
    <source>
        <dbReference type="Pfam" id="PF03972"/>
    </source>
</evidence>
<dbReference type="InterPro" id="IPR005656">
    <property type="entry name" value="MmgE_PrpD"/>
</dbReference>
<sequence>MSKTIATQIAEAAVNTKFENLSEDAVLHAKTLTLDVLASMVGTRNIISSEIAREIAEEMGGPEEATIVGAPKKAAVPNAAFANAIQCYGFDFVDDHNESNAHPSPATYPVSLALCEHMKKSGKEFIEAVSLGNEVVCRMGTAYLGDMYYQGFHPTSTCGTMGAAVSAAKLMGLDVQKTIYAQGIAGSMVAGLMAWNTEGSFTKRLQAGHPAMNAVIAARMASKGYNGPSDIFESKDGLLHAYSYLDHYDSKFITEGLGEEWTFAKSSIKVYPCCRYSGGHIDACLEIVNKYHPNAEDIEKIDILSSKYTMHLLAEPCKWSPRNIVDLQFSMPFQAAVAFKNGKVTVDEFDVAYIDDELIKRLMAHTTVAMDEEFERRYPAHYSSAVTITMKDGTTYSATVDDPKGDWRNPVTYEDVVNKFRYLANRVYSDPLRTESIVEFVNDLENQKDMSELMKLVNDVK</sequence>
<dbReference type="InterPro" id="IPR042188">
    <property type="entry name" value="MmgE/PrpD_sf_2"/>
</dbReference>
<dbReference type="RefSeq" id="WP_165640932.1">
    <property type="nucleotide sequence ID" value="NZ_JAAITT010000011.1"/>
</dbReference>
<feature type="domain" description="MmgE/PrpD C-terminal" evidence="3">
    <location>
        <begin position="271"/>
        <end position="438"/>
    </location>
</feature>
<dbReference type="Gene3D" id="3.30.1330.120">
    <property type="entry name" value="2-methylcitrate dehydratase PrpD"/>
    <property type="match status" value="1"/>
</dbReference>
<gene>
    <name evidence="5" type="ORF">G5B36_09810</name>
    <name evidence="4" type="ORF">L0N08_02725</name>
</gene>
<comment type="caution">
    <text evidence="4">The sequence shown here is derived from an EMBL/GenBank/DDBJ whole genome shotgun (WGS) entry which is preliminary data.</text>
</comment>
<dbReference type="Gene3D" id="1.10.4100.10">
    <property type="entry name" value="2-methylcitrate dehydratase PrpD"/>
    <property type="match status" value="1"/>
</dbReference>
<evidence type="ECO:0000313" key="7">
    <source>
        <dbReference type="Proteomes" id="UP001299608"/>
    </source>
</evidence>
<reference evidence="4" key="3">
    <citation type="submission" date="2022-01" db="EMBL/GenBank/DDBJ databases">
        <title>Collection of gut derived symbiotic bacterial strains cultured from healthy donors.</title>
        <authorList>
            <person name="Lin H."/>
            <person name="Kohout C."/>
            <person name="Waligurski E."/>
            <person name="Pamer E.G."/>
        </authorList>
    </citation>
    <scope>NUCLEOTIDE SEQUENCE</scope>
    <source>
        <strain evidence="4">DFI.6.55</strain>
    </source>
</reference>
<proteinExistence type="inferred from homology"/>
<dbReference type="InterPro" id="IPR045336">
    <property type="entry name" value="MmgE_PrpD_N"/>
</dbReference>
<dbReference type="PANTHER" id="PTHR16943">
    <property type="entry name" value="2-METHYLCITRATE DEHYDRATASE-RELATED"/>
    <property type="match status" value="1"/>
</dbReference>
<dbReference type="GO" id="GO:0016829">
    <property type="term" value="F:lyase activity"/>
    <property type="evidence" value="ECO:0007669"/>
    <property type="project" value="InterPro"/>
</dbReference>
<dbReference type="Pfam" id="PF19305">
    <property type="entry name" value="MmgE_PrpD_C"/>
    <property type="match status" value="1"/>
</dbReference>
<dbReference type="PANTHER" id="PTHR16943:SF8">
    <property type="entry name" value="2-METHYLCITRATE DEHYDRATASE"/>
    <property type="match status" value="1"/>
</dbReference>
<evidence type="ECO:0000256" key="1">
    <source>
        <dbReference type="ARBA" id="ARBA00006174"/>
    </source>
</evidence>
<dbReference type="InterPro" id="IPR042183">
    <property type="entry name" value="MmgE/PrpD_sf_1"/>
</dbReference>
<accession>A0AAW5BJ62</accession>
<dbReference type="Proteomes" id="UP001299608">
    <property type="component" value="Unassembled WGS sequence"/>
</dbReference>
<feature type="domain" description="MmgE/PrpD N-terminal" evidence="2">
    <location>
        <begin position="8"/>
        <end position="243"/>
    </location>
</feature>
<dbReference type="Pfam" id="PF03972">
    <property type="entry name" value="MmgE_PrpD_N"/>
    <property type="match status" value="1"/>
</dbReference>
<evidence type="ECO:0000313" key="6">
    <source>
        <dbReference type="Proteomes" id="UP000669239"/>
    </source>
</evidence>
<dbReference type="InterPro" id="IPR036148">
    <property type="entry name" value="MmgE/PrpD_sf"/>
</dbReference>
<reference evidence="5" key="2">
    <citation type="submission" date="2020-02" db="EMBL/GenBank/DDBJ databases">
        <authorList>
            <person name="Littmann E."/>
            <person name="Sorbara M."/>
        </authorList>
    </citation>
    <scope>NUCLEOTIDE SEQUENCE</scope>
    <source>
        <strain evidence="5">MSK.1.17</strain>
    </source>
</reference>
<dbReference type="EMBL" id="JAAITT010000011">
    <property type="protein sequence ID" value="NSJ48991.1"/>
    <property type="molecule type" value="Genomic_DNA"/>
</dbReference>
<evidence type="ECO:0000259" key="3">
    <source>
        <dbReference type="Pfam" id="PF19305"/>
    </source>
</evidence>
<organism evidence="4 7">
    <name type="scientific">Enterocloster aldenensis</name>
    <dbReference type="NCBI Taxonomy" id="358742"/>
    <lineage>
        <taxon>Bacteria</taxon>
        <taxon>Bacillati</taxon>
        <taxon>Bacillota</taxon>
        <taxon>Clostridia</taxon>
        <taxon>Lachnospirales</taxon>
        <taxon>Lachnospiraceae</taxon>
        <taxon>Enterocloster</taxon>
    </lineage>
</organism>
<dbReference type="InterPro" id="IPR045337">
    <property type="entry name" value="MmgE_PrpD_C"/>
</dbReference>
<evidence type="ECO:0000313" key="4">
    <source>
        <dbReference type="EMBL" id="MCG4744320.1"/>
    </source>
</evidence>
<evidence type="ECO:0000313" key="5">
    <source>
        <dbReference type="EMBL" id="NSJ48991.1"/>
    </source>
</evidence>
<dbReference type="EMBL" id="JAKNGE010000003">
    <property type="protein sequence ID" value="MCG4744320.1"/>
    <property type="molecule type" value="Genomic_DNA"/>
</dbReference>
<comment type="similarity">
    <text evidence="1">Belongs to the PrpD family.</text>
</comment>
<dbReference type="SUPFAM" id="SSF103378">
    <property type="entry name" value="2-methylcitrate dehydratase PrpD"/>
    <property type="match status" value="1"/>
</dbReference>
<dbReference type="Proteomes" id="UP000669239">
    <property type="component" value="Unassembled WGS sequence"/>
</dbReference>
<keyword evidence="6" id="KW-1185">Reference proteome</keyword>